<dbReference type="VEuPathDB" id="FungiDB:I7I52_00431"/>
<protein>
    <submittedName>
        <fullName evidence="1">Uncharacterized protein</fullName>
    </submittedName>
</protein>
<sequence length="102" mass="11839">MISWSWRSLSTNISWIITVYLQNKYVKALHILSAQDQIDCKITQSTLFQASWLTVTQLFEREKSPWPGWPDKCISNAVEVCVCVCIAVCFYEWWPHLALGGR</sequence>
<dbReference type="Proteomes" id="UP000670092">
    <property type="component" value="Unassembled WGS sequence"/>
</dbReference>
<dbReference type="AlphaFoldDB" id="A0A8H7Z5X2"/>
<gene>
    <name evidence="1" type="ORF">I7I52_00431</name>
</gene>
<name>A0A8H7Z5X2_AJECA</name>
<evidence type="ECO:0000313" key="1">
    <source>
        <dbReference type="EMBL" id="KAG5302708.1"/>
    </source>
</evidence>
<organism evidence="1 2">
    <name type="scientific">Ajellomyces capsulatus</name>
    <name type="common">Darling's disease fungus</name>
    <name type="synonym">Histoplasma capsulatum</name>
    <dbReference type="NCBI Taxonomy" id="5037"/>
    <lineage>
        <taxon>Eukaryota</taxon>
        <taxon>Fungi</taxon>
        <taxon>Dikarya</taxon>
        <taxon>Ascomycota</taxon>
        <taxon>Pezizomycotina</taxon>
        <taxon>Eurotiomycetes</taxon>
        <taxon>Eurotiomycetidae</taxon>
        <taxon>Onygenales</taxon>
        <taxon>Ajellomycetaceae</taxon>
        <taxon>Histoplasma</taxon>
    </lineage>
</organism>
<proteinExistence type="predicted"/>
<accession>A0A8H7Z5X2</accession>
<evidence type="ECO:0000313" key="2">
    <source>
        <dbReference type="Proteomes" id="UP000670092"/>
    </source>
</evidence>
<reference evidence="1 2" key="1">
    <citation type="submission" date="2021-01" db="EMBL/GenBank/DDBJ databases">
        <title>Chromosome-level genome assembly of a human fungal pathogen reveals clustering of transcriptionally co-regulated genes.</title>
        <authorList>
            <person name="Voorhies M."/>
            <person name="Cohen S."/>
            <person name="Shea T.P."/>
            <person name="Petrus S."/>
            <person name="Munoz J.F."/>
            <person name="Poplawski S."/>
            <person name="Goldman W.E."/>
            <person name="Michael T."/>
            <person name="Cuomo C.A."/>
            <person name="Sil A."/>
            <person name="Beyhan S."/>
        </authorList>
    </citation>
    <scope>NUCLEOTIDE SEQUENCE [LARGE SCALE GENOMIC DNA]</scope>
    <source>
        <strain evidence="1 2">G184AR</strain>
    </source>
</reference>
<comment type="caution">
    <text evidence="1">The sequence shown here is derived from an EMBL/GenBank/DDBJ whole genome shotgun (WGS) entry which is preliminary data.</text>
</comment>
<dbReference type="EMBL" id="JAEVHI010000001">
    <property type="protein sequence ID" value="KAG5302708.1"/>
    <property type="molecule type" value="Genomic_DNA"/>
</dbReference>